<name>A0A086XSA1_9RHOB</name>
<dbReference type="Proteomes" id="UP000028824">
    <property type="component" value="Unassembled WGS sequence"/>
</dbReference>
<evidence type="ECO:0000313" key="2">
    <source>
        <dbReference type="Proteomes" id="UP000028824"/>
    </source>
</evidence>
<protein>
    <submittedName>
        <fullName evidence="1">Uncharacterized protein</fullName>
    </submittedName>
</protein>
<dbReference type="OrthoDB" id="7868686at2"/>
<proteinExistence type="predicted"/>
<reference evidence="1 2" key="1">
    <citation type="submission" date="2014-03" db="EMBL/GenBank/DDBJ databases">
        <title>Genome of Paenirhodobacter enshiensis DW2-9.</title>
        <authorList>
            <person name="Wang D."/>
            <person name="Wang G."/>
        </authorList>
    </citation>
    <scope>NUCLEOTIDE SEQUENCE [LARGE SCALE GENOMIC DNA]</scope>
    <source>
        <strain evidence="1 2">DW2-9</strain>
    </source>
</reference>
<keyword evidence="2" id="KW-1185">Reference proteome</keyword>
<dbReference type="AlphaFoldDB" id="A0A086XSA1"/>
<accession>A0A086XSA1</accession>
<dbReference type="STRING" id="1105367.CG50_07495"/>
<dbReference type="eggNOG" id="ENOG5033DJ7">
    <property type="taxonomic scope" value="Bacteria"/>
</dbReference>
<gene>
    <name evidence="1" type="ORF">CG50_07495</name>
</gene>
<dbReference type="EMBL" id="JFZB01000032">
    <property type="protein sequence ID" value="KFI24901.1"/>
    <property type="molecule type" value="Genomic_DNA"/>
</dbReference>
<evidence type="ECO:0000313" key="1">
    <source>
        <dbReference type="EMBL" id="KFI24901.1"/>
    </source>
</evidence>
<organism evidence="1 2">
    <name type="scientific">Paenirhodobacter enshiensis</name>
    <dbReference type="NCBI Taxonomy" id="1105367"/>
    <lineage>
        <taxon>Bacteria</taxon>
        <taxon>Pseudomonadati</taxon>
        <taxon>Pseudomonadota</taxon>
        <taxon>Alphaproteobacteria</taxon>
        <taxon>Rhodobacterales</taxon>
        <taxon>Rhodobacter group</taxon>
        <taxon>Paenirhodobacter</taxon>
    </lineage>
</organism>
<sequence length="99" mass="11371">MTIDRAELFRLAWVMARHDLWSLRLPASRLHGLFPAALKRAWATVKCQAAYRAQRLAVFTAGRPADEIRADILTLECKGRLRGPDWQRLDALRAELFGR</sequence>
<dbReference type="RefSeq" id="WP_036639144.1">
    <property type="nucleotide sequence ID" value="NZ_JFZB01000032.1"/>
</dbReference>
<comment type="caution">
    <text evidence="1">The sequence shown here is derived from an EMBL/GenBank/DDBJ whole genome shotgun (WGS) entry which is preliminary data.</text>
</comment>